<dbReference type="Pfam" id="PF07457">
    <property type="entry name" value="DUF1516"/>
    <property type="match status" value="1"/>
</dbReference>
<organism evidence="6 7">
    <name type="scientific">Apilactobacillus kunkeei DSM 12361 = ATCC 700308</name>
    <dbReference type="NCBI Taxonomy" id="1423768"/>
    <lineage>
        <taxon>Bacteria</taxon>
        <taxon>Bacillati</taxon>
        <taxon>Bacillota</taxon>
        <taxon>Bacilli</taxon>
        <taxon>Lactobacillales</taxon>
        <taxon>Lactobacillaceae</taxon>
        <taxon>Apilactobacillus</taxon>
    </lineage>
</organism>
<comment type="caution">
    <text evidence="6">The sequence shown here is derived from an EMBL/GenBank/DDBJ whole genome shotgun (WGS) entry which is preliminary data.</text>
</comment>
<keyword evidence="4 5" id="KW-0472">Membrane</keyword>
<gene>
    <name evidence="6" type="ORF">FD43_GL000271</name>
</gene>
<evidence type="ECO:0000313" key="7">
    <source>
        <dbReference type="Proteomes" id="UP000051794"/>
    </source>
</evidence>
<feature type="transmembrane region" description="Helical" evidence="5">
    <location>
        <begin position="39"/>
        <end position="59"/>
    </location>
</feature>
<keyword evidence="1" id="KW-1003">Cell membrane</keyword>
<evidence type="ECO:0000256" key="5">
    <source>
        <dbReference type="SAM" id="Phobius"/>
    </source>
</evidence>
<dbReference type="InterPro" id="IPR010899">
    <property type="entry name" value="UPF0344"/>
</dbReference>
<dbReference type="PATRIC" id="fig|1423768.4.peg.274"/>
<evidence type="ECO:0000313" key="6">
    <source>
        <dbReference type="EMBL" id="KRK22956.1"/>
    </source>
</evidence>
<evidence type="ECO:0000256" key="2">
    <source>
        <dbReference type="ARBA" id="ARBA00022692"/>
    </source>
</evidence>
<proteinExistence type="predicted"/>
<feature type="transmembrane region" description="Helical" evidence="5">
    <location>
        <begin position="6"/>
        <end position="27"/>
    </location>
</feature>
<dbReference type="EMBL" id="AZCK01000012">
    <property type="protein sequence ID" value="KRK22956.1"/>
    <property type="molecule type" value="Genomic_DNA"/>
</dbReference>
<feature type="transmembrane region" description="Helical" evidence="5">
    <location>
        <begin position="65"/>
        <end position="85"/>
    </location>
</feature>
<keyword evidence="3 5" id="KW-1133">Transmembrane helix</keyword>
<feature type="transmembrane region" description="Helical" evidence="5">
    <location>
        <begin position="92"/>
        <end position="115"/>
    </location>
</feature>
<reference evidence="6 7" key="1">
    <citation type="journal article" date="2015" name="Genome Announc.">
        <title>Expanding the biotechnology potential of lactobacilli through comparative genomics of 213 strains and associated genera.</title>
        <authorList>
            <person name="Sun Z."/>
            <person name="Harris H.M."/>
            <person name="McCann A."/>
            <person name="Guo C."/>
            <person name="Argimon S."/>
            <person name="Zhang W."/>
            <person name="Yang X."/>
            <person name="Jeffery I.B."/>
            <person name="Cooney J.C."/>
            <person name="Kagawa T.F."/>
            <person name="Liu W."/>
            <person name="Song Y."/>
            <person name="Salvetti E."/>
            <person name="Wrobel A."/>
            <person name="Rasinkangas P."/>
            <person name="Parkhill J."/>
            <person name="Rea M.C."/>
            <person name="O'Sullivan O."/>
            <person name="Ritari J."/>
            <person name="Douillard F.P."/>
            <person name="Paul Ross R."/>
            <person name="Yang R."/>
            <person name="Briner A.E."/>
            <person name="Felis G.E."/>
            <person name="de Vos W.M."/>
            <person name="Barrangou R."/>
            <person name="Klaenhammer T.R."/>
            <person name="Caufield P.W."/>
            <person name="Cui Y."/>
            <person name="Zhang H."/>
            <person name="O'Toole P.W."/>
        </authorList>
    </citation>
    <scope>NUCLEOTIDE SEQUENCE [LARGE SCALE GENOMIC DNA]</scope>
    <source>
        <strain evidence="6 7">DSM 12361</strain>
    </source>
</reference>
<evidence type="ECO:0000256" key="4">
    <source>
        <dbReference type="ARBA" id="ARBA00023136"/>
    </source>
</evidence>
<dbReference type="AlphaFoldDB" id="A0A0R1FM81"/>
<evidence type="ECO:0000256" key="3">
    <source>
        <dbReference type="ARBA" id="ARBA00022989"/>
    </source>
</evidence>
<accession>A0A0R1FM81</accession>
<keyword evidence="2 5" id="KW-0812">Transmembrane</keyword>
<protein>
    <submittedName>
        <fullName evidence="6">Uncharacterized protein</fullName>
    </submittedName>
</protein>
<evidence type="ECO:0000256" key="1">
    <source>
        <dbReference type="ARBA" id="ARBA00022475"/>
    </source>
</evidence>
<name>A0A0R1FM81_9LACO</name>
<dbReference type="Proteomes" id="UP000051794">
    <property type="component" value="Unassembled WGS sequence"/>
</dbReference>
<sequence>MGEYETMFLWIHLIFAVLLIVLVITALCKKNNFKPYMMATRVSYLVFIVTGIVLFSKAFERDAMFTILKVLSAIFLIGLIEMAYAQKTKKSLTVGLVMSLILVFALVIVIGLIVAGGRPFIHFI</sequence>